<dbReference type="InterPro" id="IPR029028">
    <property type="entry name" value="Alpha/beta_knot_MTases"/>
</dbReference>
<comment type="caution">
    <text evidence="4">The sequence shown here is derived from an EMBL/GenBank/DDBJ whole genome shotgun (WGS) entry which is preliminary data.</text>
</comment>
<evidence type="ECO:0000259" key="3">
    <source>
        <dbReference type="Pfam" id="PF00588"/>
    </source>
</evidence>
<dbReference type="EMBL" id="MEWU01000019">
    <property type="protein sequence ID" value="OGC83488.1"/>
    <property type="molecule type" value="Genomic_DNA"/>
</dbReference>
<reference evidence="4 5" key="1">
    <citation type="journal article" date="2016" name="Nat. Commun.">
        <title>Thousands of microbial genomes shed light on interconnected biogeochemical processes in an aquifer system.</title>
        <authorList>
            <person name="Anantharaman K."/>
            <person name="Brown C.T."/>
            <person name="Hug L.A."/>
            <person name="Sharon I."/>
            <person name="Castelle C.J."/>
            <person name="Probst A.J."/>
            <person name="Thomas B.C."/>
            <person name="Singh A."/>
            <person name="Wilkins M.J."/>
            <person name="Karaoz U."/>
            <person name="Brodie E.L."/>
            <person name="Williams K.H."/>
            <person name="Hubbard S.S."/>
            <person name="Banfield J.F."/>
        </authorList>
    </citation>
    <scope>NUCLEOTIDE SEQUENCE [LARGE SCALE GENOMIC DNA]</scope>
</reference>
<keyword evidence="2" id="KW-0808">Transferase</keyword>
<dbReference type="Pfam" id="PF00588">
    <property type="entry name" value="SpoU_methylase"/>
    <property type="match status" value="1"/>
</dbReference>
<dbReference type="STRING" id="1797240.A3D68_00965"/>
<dbReference type="PANTHER" id="PTHR46429">
    <property type="entry name" value="23S RRNA (GUANOSINE-2'-O-)-METHYLTRANSFERASE RLMB"/>
    <property type="match status" value="1"/>
</dbReference>
<dbReference type="AlphaFoldDB" id="A0A1F4XPE6"/>
<dbReference type="GO" id="GO:0006396">
    <property type="term" value="P:RNA processing"/>
    <property type="evidence" value="ECO:0007669"/>
    <property type="project" value="InterPro"/>
</dbReference>
<dbReference type="GO" id="GO:0008173">
    <property type="term" value="F:RNA methyltransferase activity"/>
    <property type="evidence" value="ECO:0007669"/>
    <property type="project" value="InterPro"/>
</dbReference>
<organism evidence="4 5">
    <name type="scientific">Candidatus Adlerbacteria bacterium RIFCSPHIGHO2_02_FULL_52_17</name>
    <dbReference type="NCBI Taxonomy" id="1797240"/>
    <lineage>
        <taxon>Bacteria</taxon>
        <taxon>Candidatus Adleribacteriota</taxon>
    </lineage>
</organism>
<gene>
    <name evidence="4" type="ORF">A3D68_00965</name>
</gene>
<dbReference type="GO" id="GO:0003723">
    <property type="term" value="F:RNA binding"/>
    <property type="evidence" value="ECO:0007669"/>
    <property type="project" value="InterPro"/>
</dbReference>
<evidence type="ECO:0000256" key="1">
    <source>
        <dbReference type="ARBA" id="ARBA00022603"/>
    </source>
</evidence>
<dbReference type="Gene3D" id="3.40.1280.10">
    <property type="match status" value="1"/>
</dbReference>
<protein>
    <recommendedName>
        <fullName evidence="3">tRNA/rRNA methyltransferase SpoU type domain-containing protein</fullName>
    </recommendedName>
</protein>
<evidence type="ECO:0000256" key="2">
    <source>
        <dbReference type="ARBA" id="ARBA00022679"/>
    </source>
</evidence>
<dbReference type="GO" id="GO:0032259">
    <property type="term" value="P:methylation"/>
    <property type="evidence" value="ECO:0007669"/>
    <property type="project" value="UniProtKB-KW"/>
</dbReference>
<dbReference type="InterPro" id="IPR001537">
    <property type="entry name" value="SpoU_MeTrfase"/>
</dbReference>
<proteinExistence type="predicted"/>
<sequence length="168" mass="18546">MILILHNIRSVYNVGSIFRTADAAGVSKIILSGYTPTPIDRFANPRKDFAKVSLGAEKMVAWEQTKTLGAAIKKLKKENYFVVAVEQDKRATSLFDFKPPKNKKLALVLGNEVRGLSKSALNLCDAIVEIPMRGHLVRHAHHPRQTRRGKESLNVSVAAGVAVFLLTQ</sequence>
<accession>A0A1F4XPE6</accession>
<evidence type="ECO:0000313" key="4">
    <source>
        <dbReference type="EMBL" id="OGC83488.1"/>
    </source>
</evidence>
<name>A0A1F4XPE6_9BACT</name>
<dbReference type="InterPro" id="IPR029026">
    <property type="entry name" value="tRNA_m1G_MTases_N"/>
</dbReference>
<keyword evidence="1" id="KW-0489">Methyltransferase</keyword>
<evidence type="ECO:0000313" key="5">
    <source>
        <dbReference type="Proteomes" id="UP000177564"/>
    </source>
</evidence>
<dbReference type="Proteomes" id="UP000177564">
    <property type="component" value="Unassembled WGS sequence"/>
</dbReference>
<feature type="domain" description="tRNA/rRNA methyltransferase SpoU type" evidence="3">
    <location>
        <begin position="1"/>
        <end position="135"/>
    </location>
</feature>
<dbReference type="SUPFAM" id="SSF75217">
    <property type="entry name" value="alpha/beta knot"/>
    <property type="match status" value="1"/>
</dbReference>
<dbReference type="InterPro" id="IPR004441">
    <property type="entry name" value="rRNA_MeTrfase_TrmH"/>
</dbReference>
<dbReference type="PANTHER" id="PTHR46429:SF1">
    <property type="entry name" value="23S RRNA (GUANOSINE-2'-O-)-METHYLTRANSFERASE RLMB"/>
    <property type="match status" value="1"/>
</dbReference>
<dbReference type="GO" id="GO:0005829">
    <property type="term" value="C:cytosol"/>
    <property type="evidence" value="ECO:0007669"/>
    <property type="project" value="TreeGrafter"/>
</dbReference>